<name>E1JTZ6_SOLFR</name>
<dbReference type="PANTHER" id="PTHR33490">
    <property type="entry name" value="BLR5614 PROTEIN-RELATED"/>
    <property type="match status" value="1"/>
</dbReference>
<accession>E1JTZ6</accession>
<evidence type="ECO:0000313" key="2">
    <source>
        <dbReference type="EMBL" id="EFL52275.1"/>
    </source>
</evidence>
<dbReference type="STRING" id="596151.DesfrDRAFT_1095"/>
<sequence>MHCRYTHHTRYDFDRPVFLEPHLIRLVPRGDAGQRLGPLRIDVDPVPDGRGLITDLSGNTVLSVWFSGLTGHLDVTVEARVELCRTNPFDYLIDARRGVLPLPLTPAEAREAASCLAPLPMPGEEAERMAERLRRDGADTPQAFALALLGAMTDRLAVVTREEPGILSPDALYARGEGACRDLAVFYMAACRHVGIPARFVSGYHEGDPGREDRDLHAWAEIWLPGGGWRGFDPSLGLAVADRHVAVAAAPDPEDAAPVFGTYRGDPGQARLRHAIRLEMC</sequence>
<dbReference type="AlphaFoldDB" id="E1JTZ6"/>
<organism evidence="2 3">
    <name type="scientific">Solidesulfovibrio fructosivorans JJ]</name>
    <dbReference type="NCBI Taxonomy" id="596151"/>
    <lineage>
        <taxon>Bacteria</taxon>
        <taxon>Pseudomonadati</taxon>
        <taxon>Thermodesulfobacteriota</taxon>
        <taxon>Desulfovibrionia</taxon>
        <taxon>Desulfovibrionales</taxon>
        <taxon>Desulfovibrionaceae</taxon>
        <taxon>Solidesulfovibrio</taxon>
    </lineage>
</organism>
<dbReference type="Gene3D" id="3.10.620.30">
    <property type="match status" value="1"/>
</dbReference>
<feature type="domain" description="Transglutaminase-like" evidence="1">
    <location>
        <begin position="172"/>
        <end position="236"/>
    </location>
</feature>
<dbReference type="InterPro" id="IPR013589">
    <property type="entry name" value="Bac_transglu_N"/>
</dbReference>
<gene>
    <name evidence="2" type="ORF">DesfrDRAFT_1095</name>
</gene>
<dbReference type="PANTHER" id="PTHR33490:SF1">
    <property type="entry name" value="SLL1233 PROTEIN"/>
    <property type="match status" value="1"/>
</dbReference>
<dbReference type="Pfam" id="PF08379">
    <property type="entry name" value="Bact_transglu_N"/>
    <property type="match status" value="1"/>
</dbReference>
<dbReference type="InterPro" id="IPR038765">
    <property type="entry name" value="Papain-like_cys_pep_sf"/>
</dbReference>
<dbReference type="Pfam" id="PF01841">
    <property type="entry name" value="Transglut_core"/>
    <property type="match status" value="1"/>
</dbReference>
<proteinExistence type="predicted"/>
<dbReference type="EMBL" id="AECZ01000005">
    <property type="protein sequence ID" value="EFL52275.1"/>
    <property type="molecule type" value="Genomic_DNA"/>
</dbReference>
<dbReference type="InterPro" id="IPR002931">
    <property type="entry name" value="Transglutaminase-like"/>
</dbReference>
<dbReference type="OrthoDB" id="9804872at2"/>
<evidence type="ECO:0000259" key="1">
    <source>
        <dbReference type="SMART" id="SM00460"/>
    </source>
</evidence>
<evidence type="ECO:0000313" key="3">
    <source>
        <dbReference type="Proteomes" id="UP000006250"/>
    </source>
</evidence>
<dbReference type="RefSeq" id="WP_005991876.1">
    <property type="nucleotide sequence ID" value="NZ_AECZ01000005.1"/>
</dbReference>
<dbReference type="SMART" id="SM00460">
    <property type="entry name" value="TGc"/>
    <property type="match status" value="1"/>
</dbReference>
<dbReference type="eggNOG" id="COG1305">
    <property type="taxonomic scope" value="Bacteria"/>
</dbReference>
<reference evidence="2 3" key="1">
    <citation type="submission" date="2010-08" db="EMBL/GenBank/DDBJ databases">
        <title>The draft genome of Desulfovibrio fructosovorans JJ.</title>
        <authorList>
            <consortium name="US DOE Joint Genome Institute (JGI-PGF)"/>
            <person name="Lucas S."/>
            <person name="Copeland A."/>
            <person name="Lapidus A."/>
            <person name="Cheng J.-F."/>
            <person name="Bruce D."/>
            <person name="Goodwin L."/>
            <person name="Pitluck S."/>
            <person name="Land M.L."/>
            <person name="Hauser L."/>
            <person name="Chang Y.-J."/>
            <person name="Jeffries C."/>
            <person name="Wall J.D."/>
            <person name="Stahl D.A."/>
            <person name="Arkin A.P."/>
            <person name="Dehal P."/>
            <person name="Stolyar S.M."/>
            <person name="Hazen T.C."/>
            <person name="Woyke T.J."/>
        </authorList>
    </citation>
    <scope>NUCLEOTIDE SEQUENCE [LARGE SCALE GENOMIC DNA]</scope>
    <source>
        <strain evidence="2 3">JJ</strain>
    </source>
</reference>
<dbReference type="Proteomes" id="UP000006250">
    <property type="component" value="Unassembled WGS sequence"/>
</dbReference>
<protein>
    <submittedName>
        <fullName evidence="2">Transglutaminase domain protein</fullName>
    </submittedName>
</protein>
<comment type="caution">
    <text evidence="2">The sequence shown here is derived from an EMBL/GenBank/DDBJ whole genome shotgun (WGS) entry which is preliminary data.</text>
</comment>
<keyword evidence="3" id="KW-1185">Reference proteome</keyword>
<dbReference type="SUPFAM" id="SSF54001">
    <property type="entry name" value="Cysteine proteinases"/>
    <property type="match status" value="1"/>
</dbReference>